<keyword evidence="1" id="KW-0802">TPR repeat</keyword>
<evidence type="ECO:0000256" key="1">
    <source>
        <dbReference type="PROSITE-ProRule" id="PRU00339"/>
    </source>
</evidence>
<dbReference type="SUPFAM" id="SSF48452">
    <property type="entry name" value="TPR-like"/>
    <property type="match status" value="2"/>
</dbReference>
<proteinExistence type="predicted"/>
<evidence type="ECO:0000313" key="3">
    <source>
        <dbReference type="Proteomes" id="UP000285575"/>
    </source>
</evidence>
<sequence>MPQDLTLLFTDIEGSTAVNARLGDAAMSALWALHDRGSRDLLQAWRGREVDRSDGLVALFDSPADAAGFATAYHRMLAALPEPLRARAGLHTGPLDVRQNAPEDVALGAKPVEAFGIGKAVGARLMALARGGQTLASSAAAAQLQTAGWQTLSHGHWRMKGLPEPLEVHEVGDDSAPWLPPPDAEKSQRVVWHRGQWMGGDQVPHNLPAERDRFVGRQADLRALALLLEGPARLVTLHGTGGMGKTRLALRHAWAWRGNFPGGVWFCDLAQARNLDSVLQAVAVALDVPLGADPVAQLGRAIAGRERCLLILDNFEQVTRHAPETVGRWLDMAPQAHFVATSREVLGLRGEHTLALDALSTDEAAELFHERAQAALAGYQRDAESDRAVRQLVELLDGLPLAIELAAPRVRVMAPAQLLARMGDRFRLLAVQGSTGRQDRQATLQNALQWSWELMSAPERRTLAQLAVFEGGFDWPAAEAVVSLDDLPEAPWLVDLLQALGDKSLLRRLPGTRFGLLRAVQAFALTHLSADEQAAVRTRHARYYAALDEQNAIARGGVELDNLVQACRHAVACKDAATAAASLGLVWLVLRLTGPLRAAADLAQEVRAGLALQGREAAAVGWVEGVALVGSGRTAEAQAVITASLATHPAPGGDLLGGRLHGALGDILSAAGDTATATLHLQTALATGLRLQNTGLQCQALNELGAMAMNAGDHPLAQSHFTRALRIATEAEDRRWLGGLQGNLGALNYAVGRFAEAREAYEQALRLARDTGDRRWEANHLCNLGLVYLRLEDTGLAEQAMRESLALARDIGHARIVPAALCNLGHVLAAAGKAHEARSALLEAQALAREANDQRLFEECQGTLDTLPPETAVEGSPLQFIRD</sequence>
<keyword evidence="3" id="KW-1185">Reference proteome</keyword>
<dbReference type="PANTHER" id="PTHR47691">
    <property type="entry name" value="REGULATOR-RELATED"/>
    <property type="match status" value="1"/>
</dbReference>
<dbReference type="EMBL" id="SACR01000007">
    <property type="protein sequence ID" value="RVU43317.1"/>
    <property type="molecule type" value="Genomic_DNA"/>
</dbReference>
<protein>
    <submittedName>
        <fullName evidence="2">Tetratricopeptide repeat protein</fullName>
    </submittedName>
</protein>
<dbReference type="SUPFAM" id="SSF55073">
    <property type="entry name" value="Nucleotide cyclase"/>
    <property type="match status" value="1"/>
</dbReference>
<dbReference type="GO" id="GO:0035556">
    <property type="term" value="P:intracellular signal transduction"/>
    <property type="evidence" value="ECO:0007669"/>
    <property type="project" value="InterPro"/>
</dbReference>
<organism evidence="2 3">
    <name type="scientific">Rubrivivax rivuli</name>
    <dbReference type="NCBI Taxonomy" id="1862385"/>
    <lineage>
        <taxon>Bacteria</taxon>
        <taxon>Pseudomonadati</taxon>
        <taxon>Pseudomonadota</taxon>
        <taxon>Betaproteobacteria</taxon>
        <taxon>Burkholderiales</taxon>
        <taxon>Sphaerotilaceae</taxon>
        <taxon>Rubrivivax</taxon>
    </lineage>
</organism>
<dbReference type="GO" id="GO:0004016">
    <property type="term" value="F:adenylate cyclase activity"/>
    <property type="evidence" value="ECO:0007669"/>
    <property type="project" value="UniProtKB-ARBA"/>
</dbReference>
<dbReference type="PANTHER" id="PTHR47691:SF3">
    <property type="entry name" value="HTH-TYPE TRANSCRIPTIONAL REGULATOR RV0890C-RELATED"/>
    <property type="match status" value="1"/>
</dbReference>
<dbReference type="Pfam" id="PF13424">
    <property type="entry name" value="TPR_12"/>
    <property type="match status" value="1"/>
</dbReference>
<dbReference type="PRINTS" id="PR00364">
    <property type="entry name" value="DISEASERSIST"/>
</dbReference>
<dbReference type="SMART" id="SM00028">
    <property type="entry name" value="TPR"/>
    <property type="match status" value="4"/>
</dbReference>
<dbReference type="Proteomes" id="UP000285575">
    <property type="component" value="Unassembled WGS sequence"/>
</dbReference>
<accession>A0A437R9D6</accession>
<dbReference type="GO" id="GO:0009190">
    <property type="term" value="P:cyclic nucleotide biosynthetic process"/>
    <property type="evidence" value="ECO:0007669"/>
    <property type="project" value="InterPro"/>
</dbReference>
<feature type="repeat" description="TPR" evidence="1">
    <location>
        <begin position="738"/>
        <end position="771"/>
    </location>
</feature>
<evidence type="ECO:0000313" key="2">
    <source>
        <dbReference type="EMBL" id="RVU43317.1"/>
    </source>
</evidence>
<dbReference type="Gene3D" id="3.40.50.300">
    <property type="entry name" value="P-loop containing nucleotide triphosphate hydrolases"/>
    <property type="match status" value="1"/>
</dbReference>
<dbReference type="CDD" id="cd07302">
    <property type="entry name" value="CHD"/>
    <property type="match status" value="1"/>
</dbReference>
<dbReference type="RefSeq" id="WP_128230602.1">
    <property type="nucleotide sequence ID" value="NZ_SACR01000007.1"/>
</dbReference>
<dbReference type="Gene3D" id="1.25.40.10">
    <property type="entry name" value="Tetratricopeptide repeat domain"/>
    <property type="match status" value="1"/>
</dbReference>
<dbReference type="InterPro" id="IPR029787">
    <property type="entry name" value="Nucleotide_cyclase"/>
</dbReference>
<dbReference type="SUPFAM" id="SSF52540">
    <property type="entry name" value="P-loop containing nucleoside triphosphate hydrolases"/>
    <property type="match status" value="1"/>
</dbReference>
<dbReference type="InterPro" id="IPR011990">
    <property type="entry name" value="TPR-like_helical_dom_sf"/>
</dbReference>
<dbReference type="InterPro" id="IPR027417">
    <property type="entry name" value="P-loop_NTPase"/>
</dbReference>
<dbReference type="GO" id="GO:0043531">
    <property type="term" value="F:ADP binding"/>
    <property type="evidence" value="ECO:0007669"/>
    <property type="project" value="InterPro"/>
</dbReference>
<dbReference type="OrthoDB" id="9811542at2"/>
<reference evidence="2 3" key="1">
    <citation type="submission" date="2019-01" db="EMBL/GenBank/DDBJ databases">
        <authorList>
            <person name="Chen W.-M."/>
        </authorList>
    </citation>
    <scope>NUCLEOTIDE SEQUENCE [LARGE SCALE GENOMIC DNA]</scope>
    <source>
        <strain evidence="2 3">KYPY4</strain>
    </source>
</reference>
<name>A0A437R9D6_9BURK</name>
<dbReference type="PROSITE" id="PS50005">
    <property type="entry name" value="TPR"/>
    <property type="match status" value="1"/>
</dbReference>
<dbReference type="AlphaFoldDB" id="A0A437R9D6"/>
<gene>
    <name evidence="2" type="ORF">EOE66_20430</name>
</gene>
<dbReference type="InterPro" id="IPR001054">
    <property type="entry name" value="A/G_cyclase"/>
</dbReference>
<comment type="caution">
    <text evidence="2">The sequence shown here is derived from an EMBL/GenBank/DDBJ whole genome shotgun (WGS) entry which is preliminary data.</text>
</comment>
<dbReference type="InterPro" id="IPR019734">
    <property type="entry name" value="TPR_rpt"/>
</dbReference>
<dbReference type="Gene3D" id="3.30.70.1230">
    <property type="entry name" value="Nucleotide cyclase"/>
    <property type="match status" value="1"/>
</dbReference>